<proteinExistence type="predicted"/>
<dbReference type="PANTHER" id="PTHR13318:SF74">
    <property type="entry name" value="OS02G0658500 PROTEIN"/>
    <property type="match status" value="1"/>
</dbReference>
<accession>W1NYN1</accession>
<dbReference type="PANTHER" id="PTHR13318">
    <property type="entry name" value="PARTNER OF PAIRED, ISOFORM B-RELATED"/>
    <property type="match status" value="1"/>
</dbReference>
<dbReference type="SUPFAM" id="SSF52047">
    <property type="entry name" value="RNI-like"/>
    <property type="match status" value="2"/>
</dbReference>
<dbReference type="eggNOG" id="KOG1947">
    <property type="taxonomic scope" value="Eukaryota"/>
</dbReference>
<evidence type="ECO:0000313" key="2">
    <source>
        <dbReference type="EMBL" id="ERN00748.1"/>
    </source>
</evidence>
<name>W1NYN1_AMBTC</name>
<keyword evidence="3" id="KW-1185">Reference proteome</keyword>
<gene>
    <name evidence="2" type="ORF">AMTR_s00106p00124640</name>
</gene>
<organism evidence="2 3">
    <name type="scientific">Amborella trichopoda</name>
    <dbReference type="NCBI Taxonomy" id="13333"/>
    <lineage>
        <taxon>Eukaryota</taxon>
        <taxon>Viridiplantae</taxon>
        <taxon>Streptophyta</taxon>
        <taxon>Embryophyta</taxon>
        <taxon>Tracheophyta</taxon>
        <taxon>Spermatophyta</taxon>
        <taxon>Magnoliopsida</taxon>
        <taxon>Amborellales</taxon>
        <taxon>Amborellaceae</taxon>
        <taxon>Amborella</taxon>
    </lineage>
</organism>
<dbReference type="GO" id="GO:0031146">
    <property type="term" value="P:SCF-dependent proteasomal ubiquitin-dependent protein catabolic process"/>
    <property type="evidence" value="ECO:0000318"/>
    <property type="project" value="GO_Central"/>
</dbReference>
<dbReference type="InterPro" id="IPR013087">
    <property type="entry name" value="Znf_C2H2_type"/>
</dbReference>
<dbReference type="Gramene" id="ERN00748">
    <property type="protein sequence ID" value="ERN00748"/>
    <property type="gene ID" value="AMTR_s00106p00124640"/>
</dbReference>
<dbReference type="Gene3D" id="1.20.1280.50">
    <property type="match status" value="1"/>
</dbReference>
<dbReference type="SUPFAM" id="SSF81383">
    <property type="entry name" value="F-box domain"/>
    <property type="match status" value="1"/>
</dbReference>
<dbReference type="Gene3D" id="3.80.10.10">
    <property type="entry name" value="Ribonuclease Inhibitor"/>
    <property type="match status" value="1"/>
</dbReference>
<dbReference type="PROSITE" id="PS00028">
    <property type="entry name" value="ZINC_FINGER_C2H2_1"/>
    <property type="match status" value="1"/>
</dbReference>
<dbReference type="STRING" id="13333.W1NYN1"/>
<dbReference type="Proteomes" id="UP000017836">
    <property type="component" value="Unassembled WGS sequence"/>
</dbReference>
<dbReference type="InterPro" id="IPR036047">
    <property type="entry name" value="F-box-like_dom_sf"/>
</dbReference>
<feature type="domain" description="C2H2-type" evidence="1">
    <location>
        <begin position="69"/>
        <end position="90"/>
    </location>
</feature>
<evidence type="ECO:0000313" key="3">
    <source>
        <dbReference type="Proteomes" id="UP000017836"/>
    </source>
</evidence>
<reference evidence="3" key="1">
    <citation type="journal article" date="2013" name="Science">
        <title>The Amborella genome and the evolution of flowering plants.</title>
        <authorList>
            <consortium name="Amborella Genome Project"/>
        </authorList>
    </citation>
    <scope>NUCLEOTIDE SEQUENCE [LARGE SCALE GENOMIC DNA]</scope>
</reference>
<dbReference type="GO" id="GO:0019005">
    <property type="term" value="C:SCF ubiquitin ligase complex"/>
    <property type="evidence" value="ECO:0000318"/>
    <property type="project" value="GO_Central"/>
</dbReference>
<dbReference type="EMBL" id="KI394815">
    <property type="protein sequence ID" value="ERN00748.1"/>
    <property type="molecule type" value="Genomic_DNA"/>
</dbReference>
<sequence length="485" mass="53968">MLGFKGKPNWAKIWVAPTPLKHGGFKMHIRASEEDGEPNKTGLDLFSLLSDELLVRILTKIPSNNQNPCSLVCKRWLKIHGQLVSHIKIHDWAFIESGRLISRFPNLTDVDLVPACIKTPRNSGILITHDLIKTHLSSESTERFIRREDQISAESLDRGLEILSQGCPNLRKLSLIDIQRSFEDSGRSFSTIDSKLSEQNQSAIDTGLSKIASHCSMLQELELHQCSDWSLRAISACRNLQILRLIGFIDGFYDSAISDIGLTILAHGCKRLVRLELSGCEGSYDGICAIGKCCFMLEELTICDHKMDEGWIAGLSFCSNLKTLRLVGCKRIDPNPGPTEHLGFCSALETLQLQHCNVRDKQSMSALFHVCGAVRELVFQDCWGLDNEAFALSSSCRRVKFLSLEGCSLLTTGGLESVVLMWKELQRLRVISCNNIKDSEVTPALASLFSLLKELKWRPDTKSVLSNSLLGTGMGTKGGKFFKRA</sequence>
<dbReference type="OMA" id="VCKRWCK"/>
<dbReference type="KEGG" id="atr:18428820"/>
<dbReference type="InterPro" id="IPR032675">
    <property type="entry name" value="LRR_dom_sf"/>
</dbReference>
<protein>
    <recommendedName>
        <fullName evidence="1">C2H2-type domain-containing protein</fullName>
    </recommendedName>
</protein>
<evidence type="ECO:0000259" key="1">
    <source>
        <dbReference type="PROSITE" id="PS00028"/>
    </source>
</evidence>
<dbReference type="AlphaFoldDB" id="W1NYN1"/>
<dbReference type="HOGENOM" id="CLU_039683_0_0_1"/>
<dbReference type="OrthoDB" id="550575at2759"/>
<dbReference type="FunFam" id="3.80.10.10:FF:002340">
    <property type="entry name" value="Uncharacterized protein"/>
    <property type="match status" value="1"/>
</dbReference>